<dbReference type="STRING" id="758803.SAMN05421803_104166"/>
<dbReference type="Pfam" id="PF20116">
    <property type="entry name" value="DUF6506"/>
    <property type="match status" value="1"/>
</dbReference>
<organism evidence="1 2">
    <name type="scientific">Nocardiopsis flavescens</name>
    <dbReference type="NCBI Taxonomy" id="758803"/>
    <lineage>
        <taxon>Bacteria</taxon>
        <taxon>Bacillati</taxon>
        <taxon>Actinomycetota</taxon>
        <taxon>Actinomycetes</taxon>
        <taxon>Streptosporangiales</taxon>
        <taxon>Nocardiopsidaceae</taxon>
        <taxon>Nocardiopsis</taxon>
    </lineage>
</organism>
<evidence type="ECO:0000313" key="1">
    <source>
        <dbReference type="EMBL" id="SHJ21056.1"/>
    </source>
</evidence>
<accession>A0A1M6HFT4</accession>
<protein>
    <submittedName>
        <fullName evidence="1">Uncharacterized protein</fullName>
    </submittedName>
</protein>
<dbReference type="OrthoDB" id="8595161at2"/>
<sequence length="101" mass="10516">MNAVWAYIYEHPESDPGRDRTTLDRAGQTTHLVPVPRAADAPALAVELVGEGVGLIELCGGFSLEDAAAVARAVDGRVPVGHVAFAADSLRAAAAYAARFD</sequence>
<reference evidence="1 2" key="1">
    <citation type="submission" date="2016-11" db="EMBL/GenBank/DDBJ databases">
        <authorList>
            <person name="Jaros S."/>
            <person name="Januszkiewicz K."/>
            <person name="Wedrychowicz H."/>
        </authorList>
    </citation>
    <scope>NUCLEOTIDE SEQUENCE [LARGE SCALE GENOMIC DNA]</scope>
    <source>
        <strain evidence="1 2">CGMCC 4.5723</strain>
    </source>
</reference>
<name>A0A1M6HFT4_9ACTN</name>
<gene>
    <name evidence="1" type="ORF">SAMN05421803_104166</name>
</gene>
<dbReference type="InterPro" id="IPR045441">
    <property type="entry name" value="DUF6506"/>
</dbReference>
<dbReference type="Proteomes" id="UP000184452">
    <property type="component" value="Unassembled WGS sequence"/>
</dbReference>
<dbReference type="RefSeq" id="WP_073377938.1">
    <property type="nucleotide sequence ID" value="NZ_FQZK01000004.1"/>
</dbReference>
<evidence type="ECO:0000313" key="2">
    <source>
        <dbReference type="Proteomes" id="UP000184452"/>
    </source>
</evidence>
<dbReference type="AlphaFoldDB" id="A0A1M6HFT4"/>
<keyword evidence="2" id="KW-1185">Reference proteome</keyword>
<dbReference type="EMBL" id="FQZK01000004">
    <property type="protein sequence ID" value="SHJ21056.1"/>
    <property type="molecule type" value="Genomic_DNA"/>
</dbReference>
<proteinExistence type="predicted"/>